<feature type="transmembrane region" description="Helical" evidence="1">
    <location>
        <begin position="21"/>
        <end position="43"/>
    </location>
</feature>
<organism evidence="2">
    <name type="scientific">Culex pipiens</name>
    <name type="common">House mosquito</name>
    <dbReference type="NCBI Taxonomy" id="7175"/>
    <lineage>
        <taxon>Eukaryota</taxon>
        <taxon>Metazoa</taxon>
        <taxon>Ecdysozoa</taxon>
        <taxon>Arthropoda</taxon>
        <taxon>Hexapoda</taxon>
        <taxon>Insecta</taxon>
        <taxon>Pterygota</taxon>
        <taxon>Neoptera</taxon>
        <taxon>Endopterygota</taxon>
        <taxon>Diptera</taxon>
        <taxon>Nematocera</taxon>
        <taxon>Culicoidea</taxon>
        <taxon>Culicidae</taxon>
        <taxon>Culicinae</taxon>
        <taxon>Culicini</taxon>
        <taxon>Culex</taxon>
        <taxon>Culex</taxon>
    </lineage>
</organism>
<feature type="transmembrane region" description="Helical" evidence="1">
    <location>
        <begin position="63"/>
        <end position="83"/>
    </location>
</feature>
<dbReference type="AlphaFoldDB" id="A0A8D8B7T6"/>
<accession>A0A8D8B7T6</accession>
<keyword evidence="1" id="KW-0812">Transmembrane</keyword>
<name>A0A8D8B7T6_CULPI</name>
<dbReference type="EMBL" id="HBUE01062414">
    <property type="protein sequence ID" value="CAG6469203.1"/>
    <property type="molecule type" value="Transcribed_RNA"/>
</dbReference>
<proteinExistence type="predicted"/>
<keyword evidence="1" id="KW-0472">Membrane</keyword>
<protein>
    <submittedName>
        <fullName evidence="2">(northern house mosquito) hypothetical protein</fullName>
    </submittedName>
</protein>
<reference evidence="2" key="1">
    <citation type="submission" date="2021-05" db="EMBL/GenBank/DDBJ databases">
        <authorList>
            <person name="Alioto T."/>
            <person name="Alioto T."/>
            <person name="Gomez Garrido J."/>
        </authorList>
    </citation>
    <scope>NUCLEOTIDE SEQUENCE</scope>
</reference>
<keyword evidence="1" id="KW-1133">Transmembrane helix</keyword>
<sequence>MHKLVRRHRQMVVLGLHNHARVLRPVVDMMLLLLLLLLMTTIVDHHGMLMTGSTRFKVVQKSVIVVVIVVVDLVKLVVVMVPVEVPIRGHAVPVEATGHRKVLIHVVVLLLVLLDERRVRDVRGVQVGLPVRAAAAVGTGRKWS</sequence>
<evidence type="ECO:0000256" key="1">
    <source>
        <dbReference type="SAM" id="Phobius"/>
    </source>
</evidence>
<evidence type="ECO:0000313" key="2">
    <source>
        <dbReference type="EMBL" id="CAG6469203.1"/>
    </source>
</evidence>